<dbReference type="InterPro" id="IPR018062">
    <property type="entry name" value="HTH_AraC-typ_CS"/>
</dbReference>
<dbReference type="EMBL" id="CP014864">
    <property type="protein sequence ID" value="AMX03906.1"/>
    <property type="molecule type" value="Genomic_DNA"/>
</dbReference>
<proteinExistence type="predicted"/>
<evidence type="ECO:0000256" key="3">
    <source>
        <dbReference type="ARBA" id="ARBA00023163"/>
    </source>
</evidence>
<dbReference type="PANTHER" id="PTHR43280:SF29">
    <property type="entry name" value="ARAC-FAMILY TRANSCRIPTIONAL REGULATOR"/>
    <property type="match status" value="1"/>
</dbReference>
<dbReference type="STRING" id="252514.A3224_16105"/>
<evidence type="ECO:0000313" key="7">
    <source>
        <dbReference type="Proteomes" id="UP000076077"/>
    </source>
</evidence>
<evidence type="ECO:0000313" key="6">
    <source>
        <dbReference type="EMBL" id="AMX03906.1"/>
    </source>
</evidence>
<dbReference type="GeneID" id="76609553"/>
<feature type="transmembrane region" description="Helical" evidence="4">
    <location>
        <begin position="118"/>
        <end position="137"/>
    </location>
</feature>
<accession>A0A143HQX3</accession>
<keyword evidence="4" id="KW-0472">Membrane</keyword>
<dbReference type="Proteomes" id="UP000076077">
    <property type="component" value="Chromosome"/>
</dbReference>
<keyword evidence="3" id="KW-0804">Transcription</keyword>
<dbReference type="PROSITE" id="PS00041">
    <property type="entry name" value="HTH_ARAC_FAMILY_1"/>
    <property type="match status" value="1"/>
</dbReference>
<dbReference type="SMART" id="SM00342">
    <property type="entry name" value="HTH_ARAC"/>
    <property type="match status" value="1"/>
</dbReference>
<dbReference type="KEGG" id="mthd:A3224_16105"/>
<feature type="transmembrane region" description="Helical" evidence="4">
    <location>
        <begin position="191"/>
        <end position="211"/>
    </location>
</feature>
<reference evidence="7" key="1">
    <citation type="submission" date="2016-03" db="EMBL/GenBank/DDBJ databases">
        <authorList>
            <person name="Lee Y.-S."/>
            <person name="Choi Y.-L."/>
        </authorList>
    </citation>
    <scope>NUCLEOTIDE SEQUENCE [LARGE SCALE GENOMIC DNA]</scope>
    <source>
        <strain evidence="7">DAU221</strain>
    </source>
</reference>
<dbReference type="PROSITE" id="PS01124">
    <property type="entry name" value="HTH_ARAC_FAMILY_2"/>
    <property type="match status" value="1"/>
</dbReference>
<dbReference type="InterPro" id="IPR009057">
    <property type="entry name" value="Homeodomain-like_sf"/>
</dbReference>
<dbReference type="Gene3D" id="1.10.10.60">
    <property type="entry name" value="Homeodomain-like"/>
    <property type="match status" value="1"/>
</dbReference>
<feature type="transmembrane region" description="Helical" evidence="4">
    <location>
        <begin position="158"/>
        <end position="179"/>
    </location>
</feature>
<dbReference type="OrthoDB" id="5701903at2"/>
<keyword evidence="1" id="KW-0805">Transcription regulation</keyword>
<evidence type="ECO:0000256" key="4">
    <source>
        <dbReference type="SAM" id="Phobius"/>
    </source>
</evidence>
<evidence type="ECO:0000256" key="2">
    <source>
        <dbReference type="ARBA" id="ARBA00023125"/>
    </source>
</evidence>
<dbReference type="SUPFAM" id="SSF46689">
    <property type="entry name" value="Homeodomain-like"/>
    <property type="match status" value="1"/>
</dbReference>
<dbReference type="PANTHER" id="PTHR43280">
    <property type="entry name" value="ARAC-FAMILY TRANSCRIPTIONAL REGULATOR"/>
    <property type="match status" value="1"/>
</dbReference>
<organism evidence="6 7">
    <name type="scientific">Microbulbifer thermotolerans</name>
    <dbReference type="NCBI Taxonomy" id="252514"/>
    <lineage>
        <taxon>Bacteria</taxon>
        <taxon>Pseudomonadati</taxon>
        <taxon>Pseudomonadota</taxon>
        <taxon>Gammaproteobacteria</taxon>
        <taxon>Cellvibrionales</taxon>
        <taxon>Microbulbiferaceae</taxon>
        <taxon>Microbulbifer</taxon>
    </lineage>
</organism>
<name>A0A143HQX3_MICTH</name>
<sequence>MDFLVSSYTLRPINMLELIVISTLAFSCLLLWQRPRFKGLTLLLVQEILLMAFNFSEETGFWRQQHLVTPIFSLWTGPTFYLFIRHLVFAHQPWRVREGLHLLPALLALPFTHYTQAVLAVGTVSLVGYGVASFLLVRRYHRALRNMRADPEALQLRWLLGIMLAFALLAVTDAVRVNSQPYLDYTLRNSWYLLQQLANFCTFLTLVYLAIRQPALFDQLDFFERQVKPVAPAVDQRALEQQLFEQIDRTVRSHQLFRTPRLSLQDVAEKTGLVVRDVSTAINQGGGQSFSDYINGLRVEFVTTQLRQPERPQENLLQLAMDAGFNSKTAFNTAFRQHCGMTPSQFIKQLQN</sequence>
<keyword evidence="2" id="KW-0238">DNA-binding</keyword>
<dbReference type="GO" id="GO:0043565">
    <property type="term" value="F:sequence-specific DNA binding"/>
    <property type="evidence" value="ECO:0007669"/>
    <property type="project" value="InterPro"/>
</dbReference>
<dbReference type="InterPro" id="IPR018060">
    <property type="entry name" value="HTH_AraC"/>
</dbReference>
<dbReference type="Pfam" id="PF12833">
    <property type="entry name" value="HTH_18"/>
    <property type="match status" value="1"/>
</dbReference>
<keyword evidence="4" id="KW-0812">Transmembrane</keyword>
<dbReference type="RefSeq" id="WP_067157006.1">
    <property type="nucleotide sequence ID" value="NZ_CP014864.1"/>
</dbReference>
<gene>
    <name evidence="6" type="ORF">A3224_16105</name>
</gene>
<dbReference type="AlphaFoldDB" id="A0A143HQX3"/>
<evidence type="ECO:0000256" key="1">
    <source>
        <dbReference type="ARBA" id="ARBA00023015"/>
    </source>
</evidence>
<keyword evidence="7" id="KW-1185">Reference proteome</keyword>
<evidence type="ECO:0000259" key="5">
    <source>
        <dbReference type="PROSITE" id="PS01124"/>
    </source>
</evidence>
<keyword evidence="4" id="KW-1133">Transmembrane helix</keyword>
<feature type="transmembrane region" description="Helical" evidence="4">
    <location>
        <begin position="12"/>
        <end position="32"/>
    </location>
</feature>
<feature type="domain" description="HTH araC/xylS-type" evidence="5">
    <location>
        <begin position="241"/>
        <end position="349"/>
    </location>
</feature>
<dbReference type="GO" id="GO:0003700">
    <property type="term" value="F:DNA-binding transcription factor activity"/>
    <property type="evidence" value="ECO:0007669"/>
    <property type="project" value="InterPro"/>
</dbReference>
<feature type="transmembrane region" description="Helical" evidence="4">
    <location>
        <begin position="67"/>
        <end position="84"/>
    </location>
</feature>
<protein>
    <recommendedName>
        <fullName evidence="5">HTH araC/xylS-type domain-containing protein</fullName>
    </recommendedName>
</protein>